<comment type="similarity">
    <text evidence="1 3">Belongs to the enoyl-CoA hydratase/isomerase family.</text>
</comment>
<dbReference type="InterPro" id="IPR029045">
    <property type="entry name" value="ClpP/crotonase-like_dom_sf"/>
</dbReference>
<dbReference type="SUPFAM" id="SSF52096">
    <property type="entry name" value="ClpP/crotonase"/>
    <property type="match status" value="1"/>
</dbReference>
<proteinExistence type="inferred from homology"/>
<gene>
    <name evidence="4" type="ORF">HLB44_33980</name>
</gene>
<dbReference type="Proteomes" id="UP000737171">
    <property type="component" value="Unassembled WGS sequence"/>
</dbReference>
<sequence>MTSTTTDKILTRRDGAVAHIVFNNPDRLNAISLEMWQGMGDAVERFEADPEVRVIVLSGAGGKAFVAGADVSKYEEERMGEDSAEHYARTGERGLSMLYHSEKATIAAIDGFCIGGGISVATCCDLRIATPKSTFAQPAMRYGIGYRYKSLRRVTDLIGPAATKELLIGGTTFDAQQALNKGLVGQVLPEDGFMEAITKLADRIAAGAPLTLKQVKHAIAQIVRDPAERELDQSEALFQACYASADYREGIRAFAEKRKPVFKGL</sequence>
<accession>A0ABX2ETP2</accession>
<dbReference type="EMBL" id="JABRWJ010000016">
    <property type="protein sequence ID" value="NRF72006.1"/>
    <property type="molecule type" value="Genomic_DNA"/>
</dbReference>
<evidence type="ECO:0000256" key="2">
    <source>
        <dbReference type="ARBA" id="ARBA00023239"/>
    </source>
</evidence>
<dbReference type="InterPro" id="IPR014748">
    <property type="entry name" value="Enoyl-CoA_hydra_C"/>
</dbReference>
<dbReference type="PROSITE" id="PS00166">
    <property type="entry name" value="ENOYL_COA_HYDRATASE"/>
    <property type="match status" value="1"/>
</dbReference>
<dbReference type="RefSeq" id="WP_173134411.1">
    <property type="nucleotide sequence ID" value="NZ_JABRWJ010000016.1"/>
</dbReference>
<dbReference type="Gene3D" id="3.90.226.10">
    <property type="entry name" value="2-enoyl-CoA Hydratase, Chain A, domain 1"/>
    <property type="match status" value="1"/>
</dbReference>
<evidence type="ECO:0000256" key="1">
    <source>
        <dbReference type="ARBA" id="ARBA00005254"/>
    </source>
</evidence>
<evidence type="ECO:0000313" key="5">
    <source>
        <dbReference type="Proteomes" id="UP000737171"/>
    </source>
</evidence>
<keyword evidence="2" id="KW-0456">Lyase</keyword>
<organism evidence="4 5">
    <name type="scientific">Pseudaquabacterium terrae</name>
    <dbReference type="NCBI Taxonomy" id="2732868"/>
    <lineage>
        <taxon>Bacteria</taxon>
        <taxon>Pseudomonadati</taxon>
        <taxon>Pseudomonadota</taxon>
        <taxon>Betaproteobacteria</taxon>
        <taxon>Burkholderiales</taxon>
        <taxon>Sphaerotilaceae</taxon>
        <taxon>Pseudaquabacterium</taxon>
    </lineage>
</organism>
<dbReference type="CDD" id="cd06558">
    <property type="entry name" value="crotonase-like"/>
    <property type="match status" value="1"/>
</dbReference>
<evidence type="ECO:0000256" key="3">
    <source>
        <dbReference type="RuleBase" id="RU003707"/>
    </source>
</evidence>
<dbReference type="PANTHER" id="PTHR11941">
    <property type="entry name" value="ENOYL-COA HYDRATASE-RELATED"/>
    <property type="match status" value="1"/>
</dbReference>
<dbReference type="Pfam" id="PF00378">
    <property type="entry name" value="ECH_1"/>
    <property type="match status" value="1"/>
</dbReference>
<dbReference type="InterPro" id="IPR001753">
    <property type="entry name" value="Enoyl-CoA_hydra/iso"/>
</dbReference>
<keyword evidence="5" id="KW-1185">Reference proteome</keyword>
<comment type="caution">
    <text evidence="4">The sequence shown here is derived from an EMBL/GenBank/DDBJ whole genome shotgun (WGS) entry which is preliminary data.</text>
</comment>
<dbReference type="Gene3D" id="1.10.12.10">
    <property type="entry name" value="Lyase 2-enoyl-coa Hydratase, Chain A, domain 2"/>
    <property type="match status" value="1"/>
</dbReference>
<dbReference type="NCBIfam" id="NF004781">
    <property type="entry name" value="PRK06127.1"/>
    <property type="match status" value="1"/>
</dbReference>
<dbReference type="PANTHER" id="PTHR11941:SF54">
    <property type="entry name" value="ENOYL-COA HYDRATASE, MITOCHONDRIAL"/>
    <property type="match status" value="1"/>
</dbReference>
<reference evidence="4 5" key="1">
    <citation type="submission" date="2020-05" db="EMBL/GenBank/DDBJ databases">
        <title>Aquincola sp. isolate from soil.</title>
        <authorList>
            <person name="Han J."/>
            <person name="Kim D.-U."/>
        </authorList>
    </citation>
    <scope>NUCLEOTIDE SEQUENCE [LARGE SCALE GENOMIC DNA]</scope>
    <source>
        <strain evidence="4 5">S2</strain>
    </source>
</reference>
<name>A0ABX2ETP2_9BURK</name>
<dbReference type="InterPro" id="IPR018376">
    <property type="entry name" value="Enoyl-CoA_hyd/isom_CS"/>
</dbReference>
<evidence type="ECO:0000313" key="4">
    <source>
        <dbReference type="EMBL" id="NRF72006.1"/>
    </source>
</evidence>
<protein>
    <submittedName>
        <fullName evidence="4">Enoyl-CoA hydratase/isomerase family protein</fullName>
    </submittedName>
</protein>